<comment type="caution">
    <text evidence="2">The sequence shown here is derived from an EMBL/GenBank/DDBJ whole genome shotgun (WGS) entry which is preliminary data.</text>
</comment>
<organism evidence="2 3">
    <name type="scientific">Streptomyces coacervatus</name>
    <dbReference type="NCBI Taxonomy" id="647381"/>
    <lineage>
        <taxon>Bacteria</taxon>
        <taxon>Bacillati</taxon>
        <taxon>Actinomycetota</taxon>
        <taxon>Actinomycetes</taxon>
        <taxon>Kitasatosporales</taxon>
        <taxon>Streptomycetaceae</taxon>
        <taxon>Streptomyces</taxon>
    </lineage>
</organism>
<evidence type="ECO:0000313" key="2">
    <source>
        <dbReference type="EMBL" id="GAA3836134.1"/>
    </source>
</evidence>
<name>A0ABP7J7Q2_9ACTN</name>
<reference evidence="3" key="1">
    <citation type="journal article" date="2019" name="Int. J. Syst. Evol. Microbiol.">
        <title>The Global Catalogue of Microorganisms (GCM) 10K type strain sequencing project: providing services to taxonomists for standard genome sequencing and annotation.</title>
        <authorList>
            <consortium name="The Broad Institute Genomics Platform"/>
            <consortium name="The Broad Institute Genome Sequencing Center for Infectious Disease"/>
            <person name="Wu L."/>
            <person name="Ma J."/>
        </authorList>
    </citation>
    <scope>NUCLEOTIDE SEQUENCE [LARGE SCALE GENOMIC DNA]</scope>
    <source>
        <strain evidence="3">JCM 17138</strain>
    </source>
</reference>
<gene>
    <name evidence="2" type="ORF">GCM10022403_080920</name>
</gene>
<dbReference type="EMBL" id="BAABDE010000033">
    <property type="protein sequence ID" value="GAA3836134.1"/>
    <property type="molecule type" value="Genomic_DNA"/>
</dbReference>
<evidence type="ECO:0000256" key="1">
    <source>
        <dbReference type="SAM" id="MobiDB-lite"/>
    </source>
</evidence>
<evidence type="ECO:0000313" key="3">
    <source>
        <dbReference type="Proteomes" id="UP001501009"/>
    </source>
</evidence>
<sequence length="72" mass="7686">MERHETALVEGWDGTGGWARDGTGGGVGRHWWVGARQRLWRGETALVGGRETALLDAGPGTSARPAFEDEAP</sequence>
<proteinExistence type="predicted"/>
<feature type="region of interest" description="Disordered" evidence="1">
    <location>
        <begin position="1"/>
        <end position="26"/>
    </location>
</feature>
<keyword evidence="3" id="KW-1185">Reference proteome</keyword>
<feature type="compositionally biased region" description="Gly residues" evidence="1">
    <location>
        <begin position="13"/>
        <end position="26"/>
    </location>
</feature>
<dbReference type="Proteomes" id="UP001501009">
    <property type="component" value="Unassembled WGS sequence"/>
</dbReference>
<protein>
    <submittedName>
        <fullName evidence="2">Uncharacterized protein</fullName>
    </submittedName>
</protein>
<accession>A0ABP7J7Q2</accession>